<dbReference type="AlphaFoldDB" id="A0AAD6T7E9"/>
<feature type="domain" description="KN homeodomain" evidence="6">
    <location>
        <begin position="136"/>
        <end position="175"/>
    </location>
</feature>
<dbReference type="InterPro" id="IPR009057">
    <property type="entry name" value="Homeodomain-like_sf"/>
</dbReference>
<evidence type="ECO:0000256" key="1">
    <source>
        <dbReference type="ARBA" id="ARBA00005800"/>
    </source>
</evidence>
<dbReference type="Gene3D" id="1.10.10.60">
    <property type="entry name" value="Homeodomain-like"/>
    <property type="match status" value="1"/>
</dbReference>
<dbReference type="GO" id="GO:0006355">
    <property type="term" value="P:regulation of DNA-templated transcription"/>
    <property type="evidence" value="ECO:0007669"/>
    <property type="project" value="InterPro"/>
</dbReference>
<accession>A0AAD6T7E9</accession>
<dbReference type="InterPro" id="IPR001356">
    <property type="entry name" value="HD"/>
</dbReference>
<proteinExistence type="inferred from homology"/>
<keyword evidence="3 8" id="KW-0371">Homeobox</keyword>
<dbReference type="CDD" id="cd00086">
    <property type="entry name" value="homeodomain"/>
    <property type="match status" value="1"/>
</dbReference>
<gene>
    <name evidence="8" type="ORF">C8F04DRAFT_1083532</name>
</gene>
<evidence type="ECO:0000313" key="8">
    <source>
        <dbReference type="EMBL" id="KAJ7040425.1"/>
    </source>
</evidence>
<evidence type="ECO:0000256" key="3">
    <source>
        <dbReference type="ARBA" id="ARBA00023155"/>
    </source>
</evidence>
<organism evidence="8 9">
    <name type="scientific">Mycena alexandri</name>
    <dbReference type="NCBI Taxonomy" id="1745969"/>
    <lineage>
        <taxon>Eukaryota</taxon>
        <taxon>Fungi</taxon>
        <taxon>Dikarya</taxon>
        <taxon>Basidiomycota</taxon>
        <taxon>Agaricomycotina</taxon>
        <taxon>Agaricomycetes</taxon>
        <taxon>Agaricomycetidae</taxon>
        <taxon>Agaricales</taxon>
        <taxon>Marasmiineae</taxon>
        <taxon>Mycenaceae</taxon>
        <taxon>Mycena</taxon>
    </lineage>
</organism>
<keyword evidence="9" id="KW-1185">Reference proteome</keyword>
<keyword evidence="2 8" id="KW-0238">DNA-binding</keyword>
<dbReference type="EMBL" id="JARJCM010000022">
    <property type="protein sequence ID" value="KAJ7040425.1"/>
    <property type="molecule type" value="Genomic_DNA"/>
</dbReference>
<dbReference type="Pfam" id="PF12737">
    <property type="entry name" value="Mating_C"/>
    <property type="match status" value="1"/>
</dbReference>
<dbReference type="Pfam" id="PF05920">
    <property type="entry name" value="Homeobox_KN"/>
    <property type="match status" value="1"/>
</dbReference>
<evidence type="ECO:0000259" key="6">
    <source>
        <dbReference type="Pfam" id="PF05920"/>
    </source>
</evidence>
<feature type="region of interest" description="Disordered" evidence="5">
    <location>
        <begin position="282"/>
        <end position="345"/>
    </location>
</feature>
<comment type="similarity">
    <text evidence="1">Belongs to the TALE/M-ATYP homeobox family.</text>
</comment>
<reference evidence="8" key="1">
    <citation type="submission" date="2023-03" db="EMBL/GenBank/DDBJ databases">
        <title>Massive genome expansion in bonnet fungi (Mycena s.s.) driven by repeated elements and novel gene families across ecological guilds.</title>
        <authorList>
            <consortium name="Lawrence Berkeley National Laboratory"/>
            <person name="Harder C.B."/>
            <person name="Miyauchi S."/>
            <person name="Viragh M."/>
            <person name="Kuo A."/>
            <person name="Thoen E."/>
            <person name="Andreopoulos B."/>
            <person name="Lu D."/>
            <person name="Skrede I."/>
            <person name="Drula E."/>
            <person name="Henrissat B."/>
            <person name="Morin E."/>
            <person name="Kohler A."/>
            <person name="Barry K."/>
            <person name="LaButti K."/>
            <person name="Morin E."/>
            <person name="Salamov A."/>
            <person name="Lipzen A."/>
            <person name="Mereny Z."/>
            <person name="Hegedus B."/>
            <person name="Baldrian P."/>
            <person name="Stursova M."/>
            <person name="Weitz H."/>
            <person name="Taylor A."/>
            <person name="Grigoriev I.V."/>
            <person name="Nagy L.G."/>
            <person name="Martin F."/>
            <person name="Kauserud H."/>
        </authorList>
    </citation>
    <scope>NUCLEOTIDE SEQUENCE</scope>
    <source>
        <strain evidence="8">CBHHK200</strain>
    </source>
</reference>
<sequence>MSSLDLRERLVRIMPEFLATASMADPEAVASFAQRWEQLYADFQAASNVGLLDEELATMGHEIASQISILADSLLSLRTESANITAELESMFDERLNLDSVALTGDSGSSPRQLPIPLAPRTDPSLPPYIEPAYKWLLRHLHNPYPKKEVKEKIADETGSSVERISDWFVDVRRRMGWTRLLREEFSRKRVDMTDAAARYYINEDRKHPLPPQIIRRFVEMEEFAKEMYAAKFVPSALSNTLTAAVKDLTPELQEKAREERWAKLQAQRDVAKLGGYAYPSPAPSGYSSPVSDNGASTSFAGRKRSSSEASDSDDSYNKRPRFDDGSSAGAFGLPSPPYSGSTINLRKRRMSDADAAPGAKRPRVRAASDPIPVTVTLSGTPDILADWFTSDREGDTNIFEPGQLLDIKFFDPAEYEFEVVPAVTEDAAKVAPTLPATTLPATTLPATTLPPSDSDTVSFDIPALQNLFDFADFPETYIQPPPLNLDESFSYPPTDLYGPFVYQPPSFLEPFTGSYDHSFITHDSVAESFGFESVASHDNPAVYSALPDGKASGNLINGLFERQHKIQNEYMYQQPVTY</sequence>
<keyword evidence="4" id="KW-0539">Nucleus</keyword>
<dbReference type="GO" id="GO:0003677">
    <property type="term" value="F:DNA binding"/>
    <property type="evidence" value="ECO:0007669"/>
    <property type="project" value="UniProtKB-KW"/>
</dbReference>
<comment type="caution">
    <text evidence="8">The sequence shown here is derived from an EMBL/GenBank/DDBJ whole genome shotgun (WGS) entry which is preliminary data.</text>
</comment>
<evidence type="ECO:0000256" key="5">
    <source>
        <dbReference type="SAM" id="MobiDB-lite"/>
    </source>
</evidence>
<evidence type="ECO:0000313" key="9">
    <source>
        <dbReference type="Proteomes" id="UP001218188"/>
    </source>
</evidence>
<feature type="compositionally biased region" description="Basic and acidic residues" evidence="5">
    <location>
        <begin position="316"/>
        <end position="325"/>
    </location>
</feature>
<dbReference type="SUPFAM" id="SSF46689">
    <property type="entry name" value="Homeodomain-like"/>
    <property type="match status" value="1"/>
</dbReference>
<evidence type="ECO:0000256" key="4">
    <source>
        <dbReference type="ARBA" id="ARBA00023242"/>
    </source>
</evidence>
<evidence type="ECO:0000256" key="2">
    <source>
        <dbReference type="ARBA" id="ARBA00023125"/>
    </source>
</evidence>
<dbReference type="InterPro" id="IPR024441">
    <property type="entry name" value="Homeodomain1_C"/>
</dbReference>
<dbReference type="Proteomes" id="UP001218188">
    <property type="component" value="Unassembled WGS sequence"/>
</dbReference>
<name>A0AAD6T7E9_9AGAR</name>
<protein>
    <submittedName>
        <fullName evidence="8">C-terminal domain of homeodomain 1-domain-containing protein</fullName>
    </submittedName>
</protein>
<feature type="domain" description="Mating-type protein C-terminal" evidence="7">
    <location>
        <begin position="212"/>
        <end position="340"/>
    </location>
</feature>
<dbReference type="InterPro" id="IPR008422">
    <property type="entry name" value="KN_HD"/>
</dbReference>
<feature type="compositionally biased region" description="Polar residues" evidence="5">
    <location>
        <begin position="291"/>
        <end position="300"/>
    </location>
</feature>
<evidence type="ECO:0000259" key="7">
    <source>
        <dbReference type="Pfam" id="PF12737"/>
    </source>
</evidence>